<evidence type="ECO:0000256" key="1">
    <source>
        <dbReference type="SAM" id="MobiDB-lite"/>
    </source>
</evidence>
<keyword evidence="2" id="KW-0472">Membrane</keyword>
<accession>A0A2H0TIU8</accession>
<keyword evidence="2" id="KW-0812">Transmembrane</keyword>
<gene>
    <name evidence="3" type="ORF">COU43_02470</name>
</gene>
<organism evidence="3 4">
    <name type="scientific">Candidatus Nealsonbacteria bacterium CG10_big_fil_rev_8_21_14_0_10_37_25</name>
    <dbReference type="NCBI Taxonomy" id="1974711"/>
    <lineage>
        <taxon>Bacteria</taxon>
        <taxon>Candidatus Nealsoniibacteriota</taxon>
    </lineage>
</organism>
<reference evidence="4" key="1">
    <citation type="submission" date="2017-09" db="EMBL/GenBank/DDBJ databases">
        <title>Depth-based differentiation of microbial function through sediment-hosted aquifers and enrichment of novel symbionts in the deep terrestrial subsurface.</title>
        <authorList>
            <person name="Probst A.J."/>
            <person name="Ladd B."/>
            <person name="Jarett J.K."/>
            <person name="Geller-Mcgrath D.E."/>
            <person name="Sieber C.M.K."/>
            <person name="Emerson J.B."/>
            <person name="Anantharaman K."/>
            <person name="Thomas B.C."/>
            <person name="Malmstrom R."/>
            <person name="Stieglmeier M."/>
            <person name="Klingl A."/>
            <person name="Woyke T."/>
            <person name="Ryan C.M."/>
            <person name="Banfield J.F."/>
        </authorList>
    </citation>
    <scope>NUCLEOTIDE SEQUENCE [LARGE SCALE GENOMIC DNA]</scope>
</reference>
<comment type="caution">
    <text evidence="3">The sequence shown here is derived from an EMBL/GenBank/DDBJ whole genome shotgun (WGS) entry which is preliminary data.</text>
</comment>
<dbReference type="AlphaFoldDB" id="A0A2H0TIU8"/>
<feature type="region of interest" description="Disordered" evidence="1">
    <location>
        <begin position="1"/>
        <end position="25"/>
    </location>
</feature>
<dbReference type="Proteomes" id="UP000228909">
    <property type="component" value="Unassembled WGS sequence"/>
</dbReference>
<evidence type="ECO:0000256" key="2">
    <source>
        <dbReference type="SAM" id="Phobius"/>
    </source>
</evidence>
<sequence>MPKESTPAPIQTPAPAPNLAQKPKGGWFQKIPRDILFSPGGMILIFFALIIEIIDLLLPLPLVEYLIEIPLEIIFLVLLSIIAHYPFKAMVIPFIIERIPIISDILPTWLIRMFF</sequence>
<protein>
    <submittedName>
        <fullName evidence="3">Uncharacterized protein</fullName>
    </submittedName>
</protein>
<feature type="transmembrane region" description="Helical" evidence="2">
    <location>
        <begin position="65"/>
        <end position="85"/>
    </location>
</feature>
<proteinExistence type="predicted"/>
<evidence type="ECO:0000313" key="4">
    <source>
        <dbReference type="Proteomes" id="UP000228909"/>
    </source>
</evidence>
<dbReference type="EMBL" id="PFCK01000070">
    <property type="protein sequence ID" value="PIR71472.1"/>
    <property type="molecule type" value="Genomic_DNA"/>
</dbReference>
<feature type="transmembrane region" description="Helical" evidence="2">
    <location>
        <begin position="35"/>
        <end position="58"/>
    </location>
</feature>
<evidence type="ECO:0000313" key="3">
    <source>
        <dbReference type="EMBL" id="PIR71472.1"/>
    </source>
</evidence>
<name>A0A2H0TIU8_9BACT</name>
<keyword evidence="2" id="KW-1133">Transmembrane helix</keyword>